<keyword evidence="1" id="KW-0143">Chaperone</keyword>
<comment type="subcellular location">
    <subcellularLocation>
        <location evidence="1">Cytoplasm</location>
    </subcellularLocation>
</comment>
<evidence type="ECO:0000256" key="1">
    <source>
        <dbReference type="HAMAP-Rule" id="MF_01150"/>
    </source>
</evidence>
<protein>
    <recommendedName>
        <fullName evidence="1">Chaperone protein TorD</fullName>
    </recommendedName>
</protein>
<evidence type="ECO:0000313" key="3">
    <source>
        <dbReference type="Proteomes" id="UP000694232"/>
    </source>
</evidence>
<dbReference type="PANTHER" id="PTHR34227:SF11">
    <property type="entry name" value="CHAPERONE PROTEIN TORD"/>
    <property type="match status" value="1"/>
</dbReference>
<dbReference type="GO" id="GO:0006457">
    <property type="term" value="P:protein folding"/>
    <property type="evidence" value="ECO:0007669"/>
    <property type="project" value="UniProtKB-UniRule"/>
</dbReference>
<dbReference type="Proteomes" id="UP000694232">
    <property type="component" value="Chromosome 1"/>
</dbReference>
<name>A0A975UCL7_9VIBR</name>
<keyword evidence="1" id="KW-0963">Cytoplasm</keyword>
<evidence type="ECO:0000313" key="2">
    <source>
        <dbReference type="EMBL" id="QXO19298.1"/>
    </source>
</evidence>
<keyword evidence="3" id="KW-1185">Reference proteome</keyword>
<dbReference type="GO" id="GO:0005737">
    <property type="term" value="C:cytoplasm"/>
    <property type="evidence" value="ECO:0007669"/>
    <property type="project" value="UniProtKB-SubCell"/>
</dbReference>
<dbReference type="KEGG" id="vos:KNV97_09540"/>
<dbReference type="HAMAP" id="MF_01150">
    <property type="entry name" value="TorD"/>
    <property type="match status" value="1"/>
</dbReference>
<organism evidence="2 3">
    <name type="scientific">Vibrio ostreae</name>
    <dbReference type="NCBI Taxonomy" id="2841925"/>
    <lineage>
        <taxon>Bacteria</taxon>
        <taxon>Pseudomonadati</taxon>
        <taxon>Pseudomonadota</taxon>
        <taxon>Gammaproteobacteria</taxon>
        <taxon>Vibrionales</taxon>
        <taxon>Vibrionaceae</taxon>
        <taxon>Vibrio</taxon>
    </lineage>
</organism>
<dbReference type="PANTHER" id="PTHR34227">
    <property type="entry name" value="CHAPERONE PROTEIN YCDY"/>
    <property type="match status" value="1"/>
</dbReference>
<proteinExistence type="inferred from homology"/>
<dbReference type="RefSeq" id="WP_218563409.1">
    <property type="nucleotide sequence ID" value="NZ_CP076643.1"/>
</dbReference>
<reference evidence="2" key="1">
    <citation type="submission" date="2021-06" db="EMBL/GenBank/DDBJ databases">
        <title>Vibrio nov. sp., novel gut bacterium isolated from Yellow Sea oyster.</title>
        <authorList>
            <person name="Muhammad N."/>
            <person name="Nguyen T.H."/>
            <person name="Lee Y.-J."/>
            <person name="Ko J."/>
            <person name="Kim S.-G."/>
        </authorList>
    </citation>
    <scope>NUCLEOTIDE SEQUENCE</scope>
    <source>
        <strain evidence="2">OG9-811</strain>
    </source>
</reference>
<dbReference type="InterPro" id="IPR020945">
    <property type="entry name" value="DMSO/NO3_reduct_chaperone"/>
</dbReference>
<comment type="similarity">
    <text evidence="1">Belongs to the TorD/DmsD family. TorD subfamily.</text>
</comment>
<dbReference type="InterPro" id="IPR023069">
    <property type="entry name" value="Chaperone_TorD"/>
</dbReference>
<comment type="function">
    <text evidence="1">Involved in the biogenesis of TorA. Acts on TorA before the insertion of the molybdenum cofactor and, as a result, probably favors a conformation of the apoenzyme that is competent for acquiring the cofactor.</text>
</comment>
<gene>
    <name evidence="1 2" type="primary">torD</name>
    <name evidence="2" type="ORF">KNV97_09540</name>
</gene>
<accession>A0A975UCL7</accession>
<dbReference type="AlphaFoldDB" id="A0A975UCL7"/>
<dbReference type="Pfam" id="PF02613">
    <property type="entry name" value="Nitrate_red_del"/>
    <property type="match status" value="1"/>
</dbReference>
<dbReference type="InterPro" id="IPR050289">
    <property type="entry name" value="TorD/DmsD_chaperones"/>
</dbReference>
<dbReference type="NCBIfam" id="NF003442">
    <property type="entry name" value="PRK04976.1"/>
    <property type="match status" value="1"/>
</dbReference>
<dbReference type="EMBL" id="CP076643">
    <property type="protein sequence ID" value="QXO19298.1"/>
    <property type="molecule type" value="Genomic_DNA"/>
</dbReference>
<sequence length="214" mass="24160">MQELKAFNDQRAELYWWLSSLFNQELSAKELAQYHSPQIRGFLSGLGENDELKPAVRNIINALNRLLERQDAQFELAADFCRLFQGIQPQAPIPCASHYNNTSTPGHDTAASEMAQLMKAAGIANPSPTQPADHIAVELDFLGHMIMRSNELEKPVHMEQAFAEQAIFIENSLINWVPQFAQRCREHDTFGFYAAVTDLLVALLKLDLAYLTNE</sequence>